<proteinExistence type="predicted"/>
<dbReference type="EMBL" id="NBSK02000005">
    <property type="protein sequence ID" value="KAJ0207828.1"/>
    <property type="molecule type" value="Genomic_DNA"/>
</dbReference>
<protein>
    <submittedName>
        <fullName evidence="2">Uncharacterized protein</fullName>
    </submittedName>
</protein>
<feature type="region of interest" description="Disordered" evidence="1">
    <location>
        <begin position="227"/>
        <end position="255"/>
    </location>
</feature>
<dbReference type="Proteomes" id="UP000235145">
    <property type="component" value="Unassembled WGS sequence"/>
</dbReference>
<evidence type="ECO:0000256" key="1">
    <source>
        <dbReference type="SAM" id="MobiDB-lite"/>
    </source>
</evidence>
<name>A0A9R1VMK8_LACSA</name>
<feature type="compositionally biased region" description="Basic and acidic residues" evidence="1">
    <location>
        <begin position="160"/>
        <end position="185"/>
    </location>
</feature>
<organism evidence="2 3">
    <name type="scientific">Lactuca sativa</name>
    <name type="common">Garden lettuce</name>
    <dbReference type="NCBI Taxonomy" id="4236"/>
    <lineage>
        <taxon>Eukaryota</taxon>
        <taxon>Viridiplantae</taxon>
        <taxon>Streptophyta</taxon>
        <taxon>Embryophyta</taxon>
        <taxon>Tracheophyta</taxon>
        <taxon>Spermatophyta</taxon>
        <taxon>Magnoliopsida</taxon>
        <taxon>eudicotyledons</taxon>
        <taxon>Gunneridae</taxon>
        <taxon>Pentapetalae</taxon>
        <taxon>asterids</taxon>
        <taxon>campanulids</taxon>
        <taxon>Asterales</taxon>
        <taxon>Asteraceae</taxon>
        <taxon>Cichorioideae</taxon>
        <taxon>Cichorieae</taxon>
        <taxon>Lactucinae</taxon>
        <taxon>Lactuca</taxon>
    </lineage>
</organism>
<reference evidence="2 3" key="1">
    <citation type="journal article" date="2017" name="Nat. Commun.">
        <title>Genome assembly with in vitro proximity ligation data and whole-genome triplication in lettuce.</title>
        <authorList>
            <person name="Reyes-Chin-Wo S."/>
            <person name="Wang Z."/>
            <person name="Yang X."/>
            <person name="Kozik A."/>
            <person name="Arikit S."/>
            <person name="Song C."/>
            <person name="Xia L."/>
            <person name="Froenicke L."/>
            <person name="Lavelle D.O."/>
            <person name="Truco M.J."/>
            <person name="Xia R."/>
            <person name="Zhu S."/>
            <person name="Xu C."/>
            <person name="Xu H."/>
            <person name="Xu X."/>
            <person name="Cox K."/>
            <person name="Korf I."/>
            <person name="Meyers B.C."/>
            <person name="Michelmore R.W."/>
        </authorList>
    </citation>
    <scope>NUCLEOTIDE SEQUENCE [LARGE SCALE GENOMIC DNA]</scope>
    <source>
        <strain evidence="3">cv. Salinas</strain>
        <tissue evidence="2">Seedlings</tissue>
    </source>
</reference>
<keyword evidence="3" id="KW-1185">Reference proteome</keyword>
<feature type="compositionally biased region" description="Basic and acidic residues" evidence="1">
    <location>
        <begin position="245"/>
        <end position="255"/>
    </location>
</feature>
<evidence type="ECO:0000313" key="2">
    <source>
        <dbReference type="EMBL" id="KAJ0207828.1"/>
    </source>
</evidence>
<evidence type="ECO:0000313" key="3">
    <source>
        <dbReference type="Proteomes" id="UP000235145"/>
    </source>
</evidence>
<gene>
    <name evidence="2" type="ORF">LSAT_V11C500249890</name>
</gene>
<sequence>MSESTLTLRVGGESVIFKAVEKDTQEGSREDKVSSLDLDDDLLEKELAYLQEDTSDTKGELEEIERLIKEVDYQESIKSVQNSPTRRVVHADSTSTFEKLNFGAIFTWQPISTLTASDVQLLPDHFENLLEENEDIEDVIYIGNAHFALLEGIMEGDEVVQEKNKGSSKDESDSKAGNDDSHHSSIESPMLDQEEVLTKRQRTKRRANVYTMFEVLAFTTPDSIMNKKASKEGMERNKHGKGMKRKAEESAAKKRMEDLRKGYKRKIHLYKTKYKVQRLKKEILMEEATVT</sequence>
<accession>A0A9R1VMK8</accession>
<dbReference type="AlphaFoldDB" id="A0A9R1VMK8"/>
<feature type="region of interest" description="Disordered" evidence="1">
    <location>
        <begin position="159"/>
        <end position="202"/>
    </location>
</feature>
<comment type="caution">
    <text evidence="2">The sequence shown here is derived from an EMBL/GenBank/DDBJ whole genome shotgun (WGS) entry which is preliminary data.</text>
</comment>